<dbReference type="Proteomes" id="UP000198406">
    <property type="component" value="Unassembled WGS sequence"/>
</dbReference>
<protein>
    <submittedName>
        <fullName evidence="2">Uncharacterized protein</fullName>
    </submittedName>
</protein>
<dbReference type="AlphaFoldDB" id="A0A1Z5K9Z0"/>
<evidence type="ECO:0000313" key="2">
    <source>
        <dbReference type="EMBL" id="GAX23083.1"/>
    </source>
</evidence>
<evidence type="ECO:0000256" key="1">
    <source>
        <dbReference type="SAM" id="Phobius"/>
    </source>
</evidence>
<reference evidence="2 3" key="1">
    <citation type="journal article" date="2015" name="Plant Cell">
        <title>Oil accumulation by the oleaginous diatom Fistulifera solaris as revealed by the genome and transcriptome.</title>
        <authorList>
            <person name="Tanaka T."/>
            <person name="Maeda Y."/>
            <person name="Veluchamy A."/>
            <person name="Tanaka M."/>
            <person name="Abida H."/>
            <person name="Marechal E."/>
            <person name="Bowler C."/>
            <person name="Muto M."/>
            <person name="Sunaga Y."/>
            <person name="Tanaka M."/>
            <person name="Yoshino T."/>
            <person name="Taniguchi T."/>
            <person name="Fukuda Y."/>
            <person name="Nemoto M."/>
            <person name="Matsumoto M."/>
            <person name="Wong P.S."/>
            <person name="Aburatani S."/>
            <person name="Fujibuchi W."/>
        </authorList>
    </citation>
    <scope>NUCLEOTIDE SEQUENCE [LARGE SCALE GENOMIC DNA]</scope>
    <source>
        <strain evidence="2 3">JPCC DA0580</strain>
    </source>
</reference>
<dbReference type="EMBL" id="BDSP01000193">
    <property type="protein sequence ID" value="GAX23083.1"/>
    <property type="molecule type" value="Genomic_DNA"/>
</dbReference>
<keyword evidence="3" id="KW-1185">Reference proteome</keyword>
<keyword evidence="1" id="KW-0812">Transmembrane</keyword>
<dbReference type="InParanoid" id="A0A1Z5K9Z0"/>
<comment type="caution">
    <text evidence="2">The sequence shown here is derived from an EMBL/GenBank/DDBJ whole genome shotgun (WGS) entry which is preliminary data.</text>
</comment>
<dbReference type="Gene3D" id="3.40.50.150">
    <property type="entry name" value="Vaccinia Virus protein VP39"/>
    <property type="match status" value="1"/>
</dbReference>
<keyword evidence="1" id="KW-0472">Membrane</keyword>
<proteinExistence type="predicted"/>
<accession>A0A1Z5K9Z0</accession>
<organism evidence="2 3">
    <name type="scientific">Fistulifera solaris</name>
    <name type="common">Oleaginous diatom</name>
    <dbReference type="NCBI Taxonomy" id="1519565"/>
    <lineage>
        <taxon>Eukaryota</taxon>
        <taxon>Sar</taxon>
        <taxon>Stramenopiles</taxon>
        <taxon>Ochrophyta</taxon>
        <taxon>Bacillariophyta</taxon>
        <taxon>Bacillariophyceae</taxon>
        <taxon>Bacillariophycidae</taxon>
        <taxon>Naviculales</taxon>
        <taxon>Naviculaceae</taxon>
        <taxon>Fistulifera</taxon>
    </lineage>
</organism>
<gene>
    <name evidence="2" type="ORF">FisN_15Hh015</name>
</gene>
<feature type="transmembrane region" description="Helical" evidence="1">
    <location>
        <begin position="23"/>
        <end position="43"/>
    </location>
</feature>
<name>A0A1Z5K9Z0_FISSO</name>
<dbReference type="InterPro" id="IPR029063">
    <property type="entry name" value="SAM-dependent_MTases_sf"/>
</dbReference>
<keyword evidence="1" id="KW-1133">Transmembrane helix</keyword>
<dbReference type="OrthoDB" id="205035at2759"/>
<evidence type="ECO:0000313" key="3">
    <source>
        <dbReference type="Proteomes" id="UP000198406"/>
    </source>
</evidence>
<sequence length="301" mass="34531">MTTATTEQNRDATKRGATARAKFLFPLFALFSIFEILRMGSLFDMQQFNQSQGTAINSLHNVPGVKSNKFFDRAAQEVQQIILQDMPTGKRTRFFRKGWNKTTTGGLTEEDRLVLAKIYYEADSVFEWGLGESTYIASHVGVPRYAGIDSDAVWVANARNQSLPHFRFYLADIGNTGLWGYPEENLPKSYLDYQLAPLLSEHLPFDVYMVDGRYRLACMLIAFLHASARGADPSRTKVLLHDCYKEGEGPKLLDRPQYRKADHLLDLVEHSGRRLCVYKRKRATTDQQLLDLWLEEYREVE</sequence>